<sequence>MADSSDLRHTGTQIKRVHDRKAKWAYGSRDARTQATGRNRPAVPVSHYILHSRTVKRNNQANLNHASRAAKQSLRLDLLEFLRESAPEPEDADECGEYEYDDYDYDDYEEDTEPEVVVPSPGEDVSGKIDVAGHAILADAVNKAVEKFESKETEKIAKEYEIVRRGSEASVDGVATTEGDFELVKV</sequence>
<evidence type="ECO:0000313" key="3">
    <source>
        <dbReference type="Proteomes" id="UP000266188"/>
    </source>
</evidence>
<evidence type="ECO:0000313" key="2">
    <source>
        <dbReference type="EMBL" id="RJE21684.1"/>
    </source>
</evidence>
<organism evidence="2 3">
    <name type="scientific">Aspergillus sclerotialis</name>
    <dbReference type="NCBI Taxonomy" id="2070753"/>
    <lineage>
        <taxon>Eukaryota</taxon>
        <taxon>Fungi</taxon>
        <taxon>Dikarya</taxon>
        <taxon>Ascomycota</taxon>
        <taxon>Pezizomycotina</taxon>
        <taxon>Eurotiomycetes</taxon>
        <taxon>Eurotiomycetidae</taxon>
        <taxon>Eurotiales</taxon>
        <taxon>Aspergillaceae</taxon>
        <taxon>Aspergillus</taxon>
        <taxon>Aspergillus subgen. Polypaecilum</taxon>
    </lineage>
</organism>
<name>A0A3A2ZQV3_9EURO</name>
<dbReference type="Proteomes" id="UP000266188">
    <property type="component" value="Unassembled WGS sequence"/>
</dbReference>
<dbReference type="EMBL" id="MVGC01000212">
    <property type="protein sequence ID" value="RJE21684.1"/>
    <property type="molecule type" value="Genomic_DNA"/>
</dbReference>
<proteinExistence type="predicted"/>
<protein>
    <submittedName>
        <fullName evidence="2">Uncharacterized protein</fullName>
    </submittedName>
</protein>
<accession>A0A3A2ZQV3</accession>
<gene>
    <name evidence="2" type="ORF">PHISCL_05985</name>
</gene>
<evidence type="ECO:0000256" key="1">
    <source>
        <dbReference type="SAM" id="MobiDB-lite"/>
    </source>
</evidence>
<dbReference type="AlphaFoldDB" id="A0A3A2ZQV3"/>
<feature type="region of interest" description="Disordered" evidence="1">
    <location>
        <begin position="1"/>
        <end position="41"/>
    </location>
</feature>
<comment type="caution">
    <text evidence="2">The sequence shown here is derived from an EMBL/GenBank/DDBJ whole genome shotgun (WGS) entry which is preliminary data.</text>
</comment>
<keyword evidence="3" id="KW-1185">Reference proteome</keyword>
<reference evidence="3" key="1">
    <citation type="submission" date="2017-02" db="EMBL/GenBank/DDBJ databases">
        <authorList>
            <person name="Tafer H."/>
            <person name="Lopandic K."/>
        </authorList>
    </citation>
    <scope>NUCLEOTIDE SEQUENCE [LARGE SCALE GENOMIC DNA]</scope>
    <source>
        <strain evidence="3">CBS 366.77</strain>
    </source>
</reference>
<dbReference type="OrthoDB" id="5153521at2759"/>